<keyword evidence="2" id="KW-0472">Membrane</keyword>
<evidence type="ECO:0008006" key="6">
    <source>
        <dbReference type="Google" id="ProtNLM"/>
    </source>
</evidence>
<evidence type="ECO:0000256" key="2">
    <source>
        <dbReference type="SAM" id="Phobius"/>
    </source>
</evidence>
<keyword evidence="5" id="KW-1185">Reference proteome</keyword>
<keyword evidence="2" id="KW-0812">Transmembrane</keyword>
<evidence type="ECO:0000256" key="1">
    <source>
        <dbReference type="SAM" id="MobiDB-lite"/>
    </source>
</evidence>
<keyword evidence="3" id="KW-0732">Signal</keyword>
<feature type="region of interest" description="Disordered" evidence="1">
    <location>
        <begin position="248"/>
        <end position="284"/>
    </location>
</feature>
<keyword evidence="2" id="KW-1133">Transmembrane helix</keyword>
<dbReference type="RefSeq" id="WP_408621824.1">
    <property type="nucleotide sequence ID" value="NZ_JBEQCT010000001.1"/>
</dbReference>
<dbReference type="Proteomes" id="UP001629953">
    <property type="component" value="Unassembled WGS sequence"/>
</dbReference>
<reference evidence="4 5" key="1">
    <citation type="journal article" date="2013" name="Int. J. Syst. Evol. Microbiol.">
        <title>Celerinatantimonas yamalensis sp. nov., a cold-adapted diazotrophic bacterium from a cold permafrost brine.</title>
        <authorList>
            <person name="Shcherbakova V."/>
            <person name="Chuvilskaya N."/>
            <person name="Rivkina E."/>
            <person name="Demidov N."/>
            <person name="Uchaeva V."/>
            <person name="Suetin S."/>
            <person name="Suzina N."/>
            <person name="Gilichinsky D."/>
        </authorList>
    </citation>
    <scope>NUCLEOTIDE SEQUENCE [LARGE SCALE GENOMIC DNA]</scope>
    <source>
        <strain evidence="4 5">C7</strain>
    </source>
</reference>
<feature type="chain" id="PRO_5047032331" description="Peptidoglycan binding protein" evidence="3">
    <location>
        <begin position="25"/>
        <end position="812"/>
    </location>
</feature>
<feature type="region of interest" description="Disordered" evidence="1">
    <location>
        <begin position="152"/>
        <end position="179"/>
    </location>
</feature>
<protein>
    <recommendedName>
        <fullName evidence="6">Peptidoglycan binding protein</fullName>
    </recommendedName>
</protein>
<dbReference type="EMBL" id="JBEQCT010000001">
    <property type="protein sequence ID" value="MFM2483665.1"/>
    <property type="molecule type" value="Genomic_DNA"/>
</dbReference>
<name>A0ABW9G1S9_9GAMM</name>
<feature type="transmembrane region" description="Helical" evidence="2">
    <location>
        <begin position="755"/>
        <end position="775"/>
    </location>
</feature>
<sequence length="812" mass="90847">MITSVRFMPFGIVLYCIMTFSAHAASPSIWDGSAYTNCYKSLPSGSSDVFGKITQQQLQSLYEYNPTFIQSLKNDGHLLDDGLYGPKTRTWLAYFCAEFAVIVPKNQTRFVQTLQTNLTQASQINTLYPHWRKTIAPNQLLHLSAQELQQDLTPKPPHIEPSTPQPQPQPSPPQQVQQTKTVDYYQLSAVDLNALADQQAAIQILNKLSSKQFDQRTQLFNALREPLTQLGHPELDLNGLIESQPLKVSASSNSQTQSSTTTKATYSLNDQHTTQVRQTTESSQTKTQTPALVWQINSSALKKTLEQLKLVAISKDSLNALQPLQGEVFAGNYLFDIALKLAGISPSSDTGKSIIQKAGKQGISPKTDRPTLWRAPSNCGCEDSKAPLYSADIFYGFYPYWLHPKEGQLIHFSQLDRIGYVGATLKPTDNGGTLILPPNWTTEVKDSEFIQTAHRYRTDIDLVVSASRHLSEQQLTGLFTTEMIKQLVDSVQQPLNKHLSNRMHPLFSLGMTHIPTIADGITLDLDLTTLQSPDSQKAFLAFIRALKASLLDKANTESIEAHAHDRYYLNVIIPIQAVLAADPHSFYTFSNLDKLSKISNLLIMRPGSATQTDKSDNELSQIRGLLKWLSNQPEQDKTAVLYQHMIPMLITAAHYHSYEKLNQLVHLSSWSLLGAAYWPTVTDSVSQQFIQNTFYSTQSPSPTPLNTVIAYSTQVLNWICPNRWLLRLILFGVFSVIIVILLASIWYYPWRKFIASLPFVTLCSAAIFGLMLVFIADPYFKNMQGPIMLGFAMVIGAILMGVRVLRKEGDKP</sequence>
<feature type="compositionally biased region" description="Pro residues" evidence="1">
    <location>
        <begin position="163"/>
        <end position="173"/>
    </location>
</feature>
<feature type="transmembrane region" description="Helical" evidence="2">
    <location>
        <begin position="787"/>
        <end position="805"/>
    </location>
</feature>
<comment type="caution">
    <text evidence="4">The sequence shown here is derived from an EMBL/GenBank/DDBJ whole genome shotgun (WGS) entry which is preliminary data.</text>
</comment>
<evidence type="ECO:0000313" key="4">
    <source>
        <dbReference type="EMBL" id="MFM2483665.1"/>
    </source>
</evidence>
<organism evidence="4 5">
    <name type="scientific">Celerinatantimonas yamalensis</name>
    <dbReference type="NCBI Taxonomy" id="559956"/>
    <lineage>
        <taxon>Bacteria</taxon>
        <taxon>Pseudomonadati</taxon>
        <taxon>Pseudomonadota</taxon>
        <taxon>Gammaproteobacteria</taxon>
        <taxon>Celerinatantimonadaceae</taxon>
        <taxon>Celerinatantimonas</taxon>
    </lineage>
</organism>
<feature type="compositionally biased region" description="Polar residues" evidence="1">
    <location>
        <begin position="268"/>
        <end position="277"/>
    </location>
</feature>
<gene>
    <name evidence="4" type="ORF">ABUE30_01020</name>
</gene>
<feature type="signal peptide" evidence="3">
    <location>
        <begin position="1"/>
        <end position="24"/>
    </location>
</feature>
<evidence type="ECO:0000313" key="5">
    <source>
        <dbReference type="Proteomes" id="UP001629953"/>
    </source>
</evidence>
<proteinExistence type="predicted"/>
<evidence type="ECO:0000256" key="3">
    <source>
        <dbReference type="SAM" id="SignalP"/>
    </source>
</evidence>
<feature type="compositionally biased region" description="Low complexity" evidence="1">
    <location>
        <begin position="249"/>
        <end position="267"/>
    </location>
</feature>
<feature type="transmembrane region" description="Helical" evidence="2">
    <location>
        <begin position="724"/>
        <end position="748"/>
    </location>
</feature>
<accession>A0ABW9G1S9</accession>